<protein>
    <recommendedName>
        <fullName evidence="10">WLM domain-containing protein</fullName>
    </recommendedName>
</protein>
<name>A0A0D2QAL5_HYPSF</name>
<evidence type="ECO:0000256" key="2">
    <source>
        <dbReference type="ARBA" id="ARBA00022771"/>
    </source>
</evidence>
<feature type="compositionally biased region" description="Low complexity" evidence="5">
    <location>
        <begin position="297"/>
        <end position="308"/>
    </location>
</feature>
<keyword evidence="3" id="KW-0862">Zinc</keyword>
<dbReference type="Proteomes" id="UP000054270">
    <property type="component" value="Unassembled WGS sequence"/>
</dbReference>
<dbReference type="PROSITE" id="PS51397">
    <property type="entry name" value="WLM"/>
    <property type="match status" value="1"/>
</dbReference>
<reference evidence="9" key="1">
    <citation type="submission" date="2014-04" db="EMBL/GenBank/DDBJ databases">
        <title>Evolutionary Origins and Diversification of the Mycorrhizal Mutualists.</title>
        <authorList>
            <consortium name="DOE Joint Genome Institute"/>
            <consortium name="Mycorrhizal Genomics Consortium"/>
            <person name="Kohler A."/>
            <person name="Kuo A."/>
            <person name="Nagy L.G."/>
            <person name="Floudas D."/>
            <person name="Copeland A."/>
            <person name="Barry K.W."/>
            <person name="Cichocki N."/>
            <person name="Veneault-Fourrey C."/>
            <person name="LaButti K."/>
            <person name="Lindquist E.A."/>
            <person name="Lipzen A."/>
            <person name="Lundell T."/>
            <person name="Morin E."/>
            <person name="Murat C."/>
            <person name="Riley R."/>
            <person name="Ohm R."/>
            <person name="Sun H."/>
            <person name="Tunlid A."/>
            <person name="Henrissat B."/>
            <person name="Grigoriev I.V."/>
            <person name="Hibbett D.S."/>
            <person name="Martin F."/>
        </authorList>
    </citation>
    <scope>NUCLEOTIDE SEQUENCE [LARGE SCALE GENOMIC DNA]</scope>
    <source>
        <strain evidence="9">FD-334 SS-4</strain>
    </source>
</reference>
<sequence>MRDTFVQSFTHLKDKPNADKALHILQRVASLVKPIMRKRAWVLPVFSEFFPDNPNLLGLNVNAGQKILVRLRPPFSPDTFLLEDDVVQTMLHELTHNVHGPHDDKFYKYLSSLQDEYDDLQRSGYAGEGFFSAGHRLGTNVSHNVPPNVARIKALEAAEKRVKMERVLNGGGRLGGRSRNTGLSPRELAARAAEQRSKDQKSCGAGVGAEREAEIAATQSVENKVIDLTLDDTEYHHGSNSDSDVVIVRDVHIRPTVKGSSNAVAGSSKSRKQAAPTVRNPIRDAVPPRKTSVTNKSSAASPNNSSLSTHTQNPRSTHISRTGPPPAQWACPMCTLLNPANLVHCDACTARKPLDKQQGWSCLTCGEVGISHEFWMCGWCGEVKLNS</sequence>
<dbReference type="PROSITE" id="PS01358">
    <property type="entry name" value="ZF_RANBP2_1"/>
    <property type="match status" value="1"/>
</dbReference>
<dbReference type="PANTHER" id="PTHR46622:SF1">
    <property type="entry name" value="DNA-DEPENDENT METALLOPROTEASE WSS1"/>
    <property type="match status" value="1"/>
</dbReference>
<feature type="compositionally biased region" description="Polar residues" evidence="5">
    <location>
        <begin position="258"/>
        <end position="268"/>
    </location>
</feature>
<proteinExistence type="predicted"/>
<keyword evidence="2 4" id="KW-0863">Zinc-finger</keyword>
<dbReference type="AlphaFoldDB" id="A0A0D2QAL5"/>
<evidence type="ECO:0000256" key="4">
    <source>
        <dbReference type="PROSITE-ProRule" id="PRU00322"/>
    </source>
</evidence>
<evidence type="ECO:0008006" key="10">
    <source>
        <dbReference type="Google" id="ProtNLM"/>
    </source>
</evidence>
<dbReference type="STRING" id="945553.A0A0D2QAL5"/>
<accession>A0A0D2QAL5</accession>
<keyword evidence="9" id="KW-1185">Reference proteome</keyword>
<evidence type="ECO:0000259" key="6">
    <source>
        <dbReference type="PROSITE" id="PS50199"/>
    </source>
</evidence>
<feature type="region of interest" description="Disordered" evidence="5">
    <location>
        <begin position="258"/>
        <end position="324"/>
    </location>
</feature>
<evidence type="ECO:0000313" key="9">
    <source>
        <dbReference type="Proteomes" id="UP000054270"/>
    </source>
</evidence>
<gene>
    <name evidence="8" type="ORF">HYPSUDRAFT_34122</name>
</gene>
<dbReference type="GO" id="GO:0008270">
    <property type="term" value="F:zinc ion binding"/>
    <property type="evidence" value="ECO:0007669"/>
    <property type="project" value="UniProtKB-KW"/>
</dbReference>
<dbReference type="Pfam" id="PF08325">
    <property type="entry name" value="WLM"/>
    <property type="match status" value="1"/>
</dbReference>
<dbReference type="GO" id="GO:0006281">
    <property type="term" value="P:DNA repair"/>
    <property type="evidence" value="ECO:0007669"/>
    <property type="project" value="TreeGrafter"/>
</dbReference>
<feature type="region of interest" description="Disordered" evidence="5">
    <location>
        <begin position="169"/>
        <end position="207"/>
    </location>
</feature>
<dbReference type="Gene3D" id="4.10.1060.10">
    <property type="entry name" value="Zinc finger, RanBP2-type"/>
    <property type="match status" value="1"/>
</dbReference>
<feature type="domain" description="WLM" evidence="7">
    <location>
        <begin position="1"/>
        <end position="198"/>
    </location>
</feature>
<dbReference type="PANTHER" id="PTHR46622">
    <property type="entry name" value="DNA-DEPENDENT METALLOPROTEASE WSS1"/>
    <property type="match status" value="1"/>
</dbReference>
<dbReference type="GO" id="GO:0008237">
    <property type="term" value="F:metallopeptidase activity"/>
    <property type="evidence" value="ECO:0007669"/>
    <property type="project" value="TreeGrafter"/>
</dbReference>
<dbReference type="InterPro" id="IPR001876">
    <property type="entry name" value="Znf_RanBP2"/>
</dbReference>
<evidence type="ECO:0000256" key="1">
    <source>
        <dbReference type="ARBA" id="ARBA00022723"/>
    </source>
</evidence>
<dbReference type="SUPFAM" id="SSF90209">
    <property type="entry name" value="Ran binding protein zinc finger-like"/>
    <property type="match status" value="1"/>
</dbReference>
<evidence type="ECO:0000256" key="3">
    <source>
        <dbReference type="ARBA" id="ARBA00022833"/>
    </source>
</evidence>
<evidence type="ECO:0000259" key="7">
    <source>
        <dbReference type="PROSITE" id="PS51397"/>
    </source>
</evidence>
<feature type="compositionally biased region" description="Polar residues" evidence="5">
    <location>
        <begin position="309"/>
        <end position="320"/>
    </location>
</feature>
<evidence type="ECO:0000256" key="5">
    <source>
        <dbReference type="SAM" id="MobiDB-lite"/>
    </source>
</evidence>
<dbReference type="GO" id="GO:0005634">
    <property type="term" value="C:nucleus"/>
    <property type="evidence" value="ECO:0007669"/>
    <property type="project" value="TreeGrafter"/>
</dbReference>
<evidence type="ECO:0000313" key="8">
    <source>
        <dbReference type="EMBL" id="KJA28650.1"/>
    </source>
</evidence>
<dbReference type="OrthoDB" id="261960at2759"/>
<dbReference type="EMBL" id="KN817521">
    <property type="protein sequence ID" value="KJA28650.1"/>
    <property type="molecule type" value="Genomic_DNA"/>
</dbReference>
<dbReference type="InterPro" id="IPR053000">
    <property type="entry name" value="WSS1-like_metalloprotease"/>
</dbReference>
<dbReference type="PROSITE" id="PS50199">
    <property type="entry name" value="ZF_RANBP2_2"/>
    <property type="match status" value="1"/>
</dbReference>
<dbReference type="InterPro" id="IPR036443">
    <property type="entry name" value="Znf_RanBP2_sf"/>
</dbReference>
<dbReference type="OMA" id="GTLCEFY"/>
<organism evidence="8 9">
    <name type="scientific">Hypholoma sublateritium (strain FD-334 SS-4)</name>
    <dbReference type="NCBI Taxonomy" id="945553"/>
    <lineage>
        <taxon>Eukaryota</taxon>
        <taxon>Fungi</taxon>
        <taxon>Dikarya</taxon>
        <taxon>Basidiomycota</taxon>
        <taxon>Agaricomycotina</taxon>
        <taxon>Agaricomycetes</taxon>
        <taxon>Agaricomycetidae</taxon>
        <taxon>Agaricales</taxon>
        <taxon>Agaricineae</taxon>
        <taxon>Strophariaceae</taxon>
        <taxon>Hypholoma</taxon>
    </lineage>
</organism>
<dbReference type="InterPro" id="IPR013536">
    <property type="entry name" value="WLM_dom"/>
</dbReference>
<feature type="domain" description="RanBP2-type" evidence="6">
    <location>
        <begin position="321"/>
        <end position="354"/>
    </location>
</feature>
<dbReference type="SMART" id="SM00547">
    <property type="entry name" value="ZnF_RBZ"/>
    <property type="match status" value="1"/>
</dbReference>
<keyword evidence="1" id="KW-0479">Metal-binding</keyword>